<evidence type="ECO:0000313" key="4">
    <source>
        <dbReference type="WBParaSite" id="SPAL_0000052225.1"/>
    </source>
</evidence>
<keyword evidence="2" id="KW-0812">Transmembrane</keyword>
<proteinExistence type="predicted"/>
<organism evidence="3 4">
    <name type="scientific">Strongyloides papillosus</name>
    <name type="common">Intestinal threadworm</name>
    <dbReference type="NCBI Taxonomy" id="174720"/>
    <lineage>
        <taxon>Eukaryota</taxon>
        <taxon>Metazoa</taxon>
        <taxon>Ecdysozoa</taxon>
        <taxon>Nematoda</taxon>
        <taxon>Chromadorea</taxon>
        <taxon>Rhabditida</taxon>
        <taxon>Tylenchina</taxon>
        <taxon>Panagrolaimomorpha</taxon>
        <taxon>Strongyloidoidea</taxon>
        <taxon>Strongyloididae</taxon>
        <taxon>Strongyloides</taxon>
    </lineage>
</organism>
<sequence length="132" mass="15012">LISRQTQKMNKEFMTILIVQTFTPVCLTGGPIVVIAILLMIQKVYIISFFINNAVHLVTFIPTINGFLFIVLLPSNRKLILSTMKKIMVTIMCKKSNNIRESNVLRKQSSKISGSKTNSKQKRTRQQNSLKV</sequence>
<keyword evidence="2" id="KW-0472">Membrane</keyword>
<evidence type="ECO:0000256" key="1">
    <source>
        <dbReference type="SAM" id="MobiDB-lite"/>
    </source>
</evidence>
<dbReference type="InterPro" id="IPR019423">
    <property type="entry name" value="7TM_GPCR_serpentine_rcpt_Srj"/>
</dbReference>
<feature type="region of interest" description="Disordered" evidence="1">
    <location>
        <begin position="102"/>
        <end position="132"/>
    </location>
</feature>
<dbReference type="Pfam" id="PF10319">
    <property type="entry name" value="7TM_GPCR_Srj"/>
    <property type="match status" value="1"/>
</dbReference>
<name>A0A0N5B371_STREA</name>
<protein>
    <submittedName>
        <fullName evidence="4">G_PROTEIN_RECEP_F1_2 domain-containing protein</fullName>
    </submittedName>
</protein>
<reference evidence="4" key="1">
    <citation type="submission" date="2017-02" db="UniProtKB">
        <authorList>
            <consortium name="WormBaseParasite"/>
        </authorList>
    </citation>
    <scope>IDENTIFICATION</scope>
</reference>
<evidence type="ECO:0000256" key="2">
    <source>
        <dbReference type="SAM" id="Phobius"/>
    </source>
</evidence>
<dbReference type="WBParaSite" id="SPAL_0000052225.1">
    <property type="protein sequence ID" value="SPAL_0000052225.1"/>
    <property type="gene ID" value="SPAL_0000052225"/>
</dbReference>
<feature type="transmembrane region" description="Helical" evidence="2">
    <location>
        <begin position="21"/>
        <end position="42"/>
    </location>
</feature>
<accession>A0A0N5B371</accession>
<feature type="compositionally biased region" description="Polar residues" evidence="1">
    <location>
        <begin position="102"/>
        <end position="118"/>
    </location>
</feature>
<feature type="transmembrane region" description="Helical" evidence="2">
    <location>
        <begin position="54"/>
        <end position="75"/>
    </location>
</feature>
<keyword evidence="2" id="KW-1133">Transmembrane helix</keyword>
<dbReference type="Proteomes" id="UP000046392">
    <property type="component" value="Unplaced"/>
</dbReference>
<dbReference type="AlphaFoldDB" id="A0A0N5B371"/>
<keyword evidence="3" id="KW-1185">Reference proteome</keyword>
<evidence type="ECO:0000313" key="3">
    <source>
        <dbReference type="Proteomes" id="UP000046392"/>
    </source>
</evidence>